<dbReference type="CDD" id="cd17745">
    <property type="entry name" value="BRCT_p53bp1_rpt1"/>
    <property type="match status" value="1"/>
</dbReference>
<dbReference type="InterPro" id="IPR001357">
    <property type="entry name" value="BRCT_dom"/>
</dbReference>
<dbReference type="SUPFAM" id="SSF52113">
    <property type="entry name" value="BRCT domain"/>
    <property type="match status" value="1"/>
</dbReference>
<reference evidence="4" key="1">
    <citation type="submission" date="2016-03" db="EMBL/GenBank/DDBJ databases">
        <authorList>
            <person name="Devillers Hugo."/>
        </authorList>
    </citation>
    <scope>NUCLEOTIDE SEQUENCE [LARGE SCALE GENOMIC DNA]</scope>
</reference>
<accession>A0A1G4JXF5</accession>
<feature type="region of interest" description="Disordered" evidence="1">
    <location>
        <begin position="36"/>
        <end position="75"/>
    </location>
</feature>
<dbReference type="InterPro" id="IPR036420">
    <property type="entry name" value="BRCT_dom_sf"/>
</dbReference>
<feature type="region of interest" description="Disordered" evidence="1">
    <location>
        <begin position="1"/>
        <end position="23"/>
    </location>
</feature>
<dbReference type="InterPro" id="IPR013914">
    <property type="entry name" value="Rad9_Rad53-bd_dom_fun"/>
</dbReference>
<evidence type="ECO:0000313" key="4">
    <source>
        <dbReference type="Proteomes" id="UP000189911"/>
    </source>
</evidence>
<dbReference type="Proteomes" id="UP000189911">
    <property type="component" value="Chromosome E"/>
</dbReference>
<feature type="region of interest" description="Disordered" evidence="1">
    <location>
        <begin position="489"/>
        <end position="512"/>
    </location>
</feature>
<dbReference type="Gene3D" id="3.40.50.10190">
    <property type="entry name" value="BRCT domain"/>
    <property type="match status" value="1"/>
</dbReference>
<name>A0A1G4JXF5_9SACH</name>
<dbReference type="EMBL" id="LT598451">
    <property type="protein sequence ID" value="SCU95790.1"/>
    <property type="molecule type" value="Genomic_DNA"/>
</dbReference>
<dbReference type="PROSITE" id="PS50172">
    <property type="entry name" value="BRCT"/>
    <property type="match status" value="1"/>
</dbReference>
<sequence>MHANTNFEASGENSPTKMKRYSNTKTPNLDRVRAFFCNNNHNSSPNLGQNKLNFRSSPEDTPQSQRREPDFGIRETPPDAIIRKMHDNQATDLERNNSGIYDLNGSLDNKTITSETGFTRDIRLPPVSQSQKLNQRPHNNTLSSRKGSPMTMMNHTPTKANAKHNNFYVSQETRDVLVPATNSSAIRARNGGEALELNGGNSQAAFLDTSEQTSQRSDSVPSLSKSNVVPIADITTQPIDTSDERSTTLAKADGSATQIDDIFPLPALITDTTKPLNESQSPIIGRFTSINSLQTKFTGLDQKTTPIQLIVSPQTEGMALSSIKRSPLDNKRELKTSRQATSTPFKCQDEDERKIIDLMDETFIDGEATDSNDSEKRIQLRFSNLHDYQKDNDVVGKKTSKDCVIYSDIEKTQELPEVEEGAQQEFNTGTKTYFTSQSNSLSVAQVGPDELKTKENSALQGSFEASQEVLKNRRVLRRRRQGLIKLPDSFDGTEQVEEKLTGSPLKKPKQNQEEEWCKESGAQKKAEAIDEGVQSPSRDADLHPILSKPGSDRFIASTKLNLSQLPKGVRTLDEGFLTRKDILFPNAVWFYYDFNCVYYPGEVTTAESCSDKVEVLFGSGFSTVKRDDLLYLDLIVGEMVIWEDKPYVVTGLECKTYDANVIRCVRGYDTVHLRKKTKNGELGKRILIKPISSITLSTVLWTKRAKIILSGDFQDREKAFDDLKHPIRGRNSTKTITRITPCLDLPKSIDALESSPDYKTSHVFTELAKSDEKPKISVFENGSNDGVLTGCLFVLSGLADRKRHELSLKIERAGGFISKTSFSSIIELNSQVDAFSKIVDFAALRFVGLITEKYSRSLKYLETMAMGWPALHYKFIEHCLNCGKLDEHSVFQFLLPAGESFRLHVNSSTKSGVVKSSNIFHFYSNLLADSSLRDQIRSRPLKLADYHIFVCGKSELDEFVSFAFRALGVASLEFQKVDSPAIKNAVELEDWCEDYMSSVFDSIEGTQALHPQNFKFLIYINSKNDQAPWTNALSKCIKEKSSGHRIYVEDKEWLIQTIINEDPGHEEN</sequence>
<organism evidence="3 4">
    <name type="scientific">Lachancea nothofagi CBS 11611</name>
    <dbReference type="NCBI Taxonomy" id="1266666"/>
    <lineage>
        <taxon>Eukaryota</taxon>
        <taxon>Fungi</taxon>
        <taxon>Dikarya</taxon>
        <taxon>Ascomycota</taxon>
        <taxon>Saccharomycotina</taxon>
        <taxon>Saccharomycetes</taxon>
        <taxon>Saccharomycetales</taxon>
        <taxon>Saccharomycetaceae</taxon>
        <taxon>Lachancea</taxon>
    </lineage>
</organism>
<evidence type="ECO:0000256" key="1">
    <source>
        <dbReference type="SAM" id="MobiDB-lite"/>
    </source>
</evidence>
<keyword evidence="4" id="KW-1185">Reference proteome</keyword>
<evidence type="ECO:0000313" key="3">
    <source>
        <dbReference type="EMBL" id="SCU95790.1"/>
    </source>
</evidence>
<proteinExistence type="predicted"/>
<protein>
    <submittedName>
        <fullName evidence="3">LANO_0E11408g1_1</fullName>
    </submittedName>
</protein>
<feature type="compositionally biased region" description="Basic and acidic residues" evidence="1">
    <location>
        <begin position="65"/>
        <end position="75"/>
    </location>
</feature>
<dbReference type="InterPro" id="IPR047249">
    <property type="entry name" value="BRCT_p53bp1-like_rpt1"/>
</dbReference>
<feature type="region of interest" description="Disordered" evidence="1">
    <location>
        <begin position="129"/>
        <end position="151"/>
    </location>
</feature>
<dbReference type="Pfam" id="PF08605">
    <property type="entry name" value="Rad9_Rad53_bind"/>
    <property type="match status" value="1"/>
</dbReference>
<feature type="domain" description="BRCT" evidence="2">
    <location>
        <begin position="783"/>
        <end position="893"/>
    </location>
</feature>
<gene>
    <name evidence="3" type="ORF">LANO_0E11408G</name>
</gene>
<dbReference type="AlphaFoldDB" id="A0A1G4JXF5"/>
<evidence type="ECO:0000259" key="2">
    <source>
        <dbReference type="PROSITE" id="PS50172"/>
    </source>
</evidence>
<dbReference type="OrthoDB" id="129353at2759"/>
<feature type="compositionally biased region" description="Polar residues" evidence="1">
    <location>
        <begin position="37"/>
        <end position="64"/>
    </location>
</feature>
<feature type="compositionally biased region" description="Polar residues" evidence="1">
    <location>
        <begin position="1"/>
        <end position="16"/>
    </location>
</feature>